<dbReference type="AlphaFoldDB" id="A0A091BMU6"/>
<keyword evidence="1" id="KW-0812">Transmembrane</keyword>
<evidence type="ECO:0000313" key="3">
    <source>
        <dbReference type="Proteomes" id="UP000029392"/>
    </source>
</evidence>
<feature type="transmembrane region" description="Helical" evidence="1">
    <location>
        <begin position="115"/>
        <end position="140"/>
    </location>
</feature>
<dbReference type="RefSeq" id="WP_043799843.1">
    <property type="nucleotide sequence ID" value="NZ_AVCH01000003.1"/>
</dbReference>
<keyword evidence="1" id="KW-1133">Transmembrane helix</keyword>
<dbReference type="EMBL" id="AVCH01000003">
    <property type="protein sequence ID" value="KFN52139.1"/>
    <property type="molecule type" value="Genomic_DNA"/>
</dbReference>
<evidence type="ECO:0000313" key="2">
    <source>
        <dbReference type="EMBL" id="KFN52139.1"/>
    </source>
</evidence>
<gene>
    <name evidence="2" type="ORF">N790_12650</name>
</gene>
<comment type="caution">
    <text evidence="2">The sequence shown here is derived from an EMBL/GenBank/DDBJ whole genome shotgun (WGS) entry which is preliminary data.</text>
</comment>
<sequence length="153" mass="16431">MDTAQHSRPLWIGLLASILFVPLLMSFLMAFSSESIMVPPLLVLIMGVLISAPVALIVELPFALWLRRIGHLNAAYLCLAGPLVGGIALGFYSLQSNYWPQMNDQDLARWIAQQAALKAIVPGSIYGLLSAAAFSVGAGVKVRPGRHPNSGSY</sequence>
<protein>
    <submittedName>
        <fullName evidence="2">Uncharacterized protein</fullName>
    </submittedName>
</protein>
<dbReference type="Proteomes" id="UP000029392">
    <property type="component" value="Unassembled WGS sequence"/>
</dbReference>
<keyword evidence="1" id="KW-0472">Membrane</keyword>
<proteinExistence type="predicted"/>
<dbReference type="eggNOG" id="ENOG5031FAD">
    <property type="taxonomic scope" value="Bacteria"/>
</dbReference>
<organism evidence="2 3">
    <name type="scientific">Arenimonas malthae CC-JY-1</name>
    <dbReference type="NCBI Taxonomy" id="1384054"/>
    <lineage>
        <taxon>Bacteria</taxon>
        <taxon>Pseudomonadati</taxon>
        <taxon>Pseudomonadota</taxon>
        <taxon>Gammaproteobacteria</taxon>
        <taxon>Lysobacterales</taxon>
        <taxon>Lysobacteraceae</taxon>
        <taxon>Arenimonas</taxon>
    </lineage>
</organism>
<accession>A0A091BMU6</accession>
<dbReference type="STRING" id="1384054.N790_12650"/>
<evidence type="ECO:0000256" key="1">
    <source>
        <dbReference type="SAM" id="Phobius"/>
    </source>
</evidence>
<keyword evidence="3" id="KW-1185">Reference proteome</keyword>
<name>A0A091BMU6_9GAMM</name>
<feature type="transmembrane region" description="Helical" evidence="1">
    <location>
        <begin position="12"/>
        <end position="31"/>
    </location>
</feature>
<feature type="transmembrane region" description="Helical" evidence="1">
    <location>
        <begin position="74"/>
        <end position="95"/>
    </location>
</feature>
<feature type="transmembrane region" description="Helical" evidence="1">
    <location>
        <begin position="37"/>
        <end position="62"/>
    </location>
</feature>
<reference evidence="2 3" key="1">
    <citation type="submission" date="2013-09" db="EMBL/GenBank/DDBJ databases">
        <title>Genome sequencing of Arenimonas malthae.</title>
        <authorList>
            <person name="Chen F."/>
            <person name="Wang G."/>
        </authorList>
    </citation>
    <scope>NUCLEOTIDE SEQUENCE [LARGE SCALE GENOMIC DNA]</scope>
    <source>
        <strain evidence="2 3">CC-JY-1</strain>
    </source>
</reference>